<gene>
    <name evidence="2" type="ORF">CYMTET_43984</name>
</gene>
<evidence type="ECO:0000256" key="1">
    <source>
        <dbReference type="SAM" id="MobiDB-lite"/>
    </source>
</evidence>
<dbReference type="Proteomes" id="UP001190700">
    <property type="component" value="Unassembled WGS sequence"/>
</dbReference>
<proteinExistence type="predicted"/>
<evidence type="ECO:0000313" key="3">
    <source>
        <dbReference type="Proteomes" id="UP001190700"/>
    </source>
</evidence>
<comment type="caution">
    <text evidence="2">The sequence shown here is derived from an EMBL/GenBank/DDBJ whole genome shotgun (WGS) entry which is preliminary data.</text>
</comment>
<name>A0AAE0C312_9CHLO</name>
<feature type="compositionally biased region" description="Acidic residues" evidence="1">
    <location>
        <begin position="84"/>
        <end position="94"/>
    </location>
</feature>
<dbReference type="AlphaFoldDB" id="A0AAE0C312"/>
<accession>A0AAE0C312</accession>
<feature type="non-terminal residue" evidence="2">
    <location>
        <position position="1"/>
    </location>
</feature>
<feature type="compositionally biased region" description="Low complexity" evidence="1">
    <location>
        <begin position="99"/>
        <end position="113"/>
    </location>
</feature>
<feature type="region of interest" description="Disordered" evidence="1">
    <location>
        <begin position="71"/>
        <end position="126"/>
    </location>
</feature>
<protein>
    <submittedName>
        <fullName evidence="2">Uncharacterized protein</fullName>
    </submittedName>
</protein>
<feature type="compositionally biased region" description="Basic and acidic residues" evidence="1">
    <location>
        <begin position="71"/>
        <end position="83"/>
    </location>
</feature>
<evidence type="ECO:0000313" key="2">
    <source>
        <dbReference type="EMBL" id="KAK3246480.1"/>
    </source>
</evidence>
<dbReference type="EMBL" id="LGRX02029766">
    <property type="protein sequence ID" value="KAK3246480.1"/>
    <property type="molecule type" value="Genomic_DNA"/>
</dbReference>
<keyword evidence="3" id="KW-1185">Reference proteome</keyword>
<organism evidence="2 3">
    <name type="scientific">Cymbomonas tetramitiformis</name>
    <dbReference type="NCBI Taxonomy" id="36881"/>
    <lineage>
        <taxon>Eukaryota</taxon>
        <taxon>Viridiplantae</taxon>
        <taxon>Chlorophyta</taxon>
        <taxon>Pyramimonadophyceae</taxon>
        <taxon>Pyramimonadales</taxon>
        <taxon>Pyramimonadaceae</taxon>
        <taxon>Cymbomonas</taxon>
    </lineage>
</organism>
<reference evidence="2 3" key="1">
    <citation type="journal article" date="2015" name="Genome Biol. Evol.">
        <title>Comparative Genomics of a Bacterivorous Green Alga Reveals Evolutionary Causalities and Consequences of Phago-Mixotrophic Mode of Nutrition.</title>
        <authorList>
            <person name="Burns J.A."/>
            <person name="Paasch A."/>
            <person name="Narechania A."/>
            <person name="Kim E."/>
        </authorList>
    </citation>
    <scope>NUCLEOTIDE SEQUENCE [LARGE SCALE GENOMIC DNA]</scope>
    <source>
        <strain evidence="2 3">PLY_AMNH</strain>
    </source>
</reference>
<sequence length="126" mass="13879">QPSLKSIHLEILDTDDIYYPSEYHPWLVNVQSQQVGQTFHYKGRQGKTIGEPTRQFMAALVLVCDQDYIEHHEGGPPEMFSDHGEDESQFEEADVVVPATQLDAADTADTAGVAEGGGSDSDETQL</sequence>